<dbReference type="GO" id="GO:0004222">
    <property type="term" value="F:metalloendopeptidase activity"/>
    <property type="evidence" value="ECO:0007669"/>
    <property type="project" value="UniProtKB-UniRule"/>
</dbReference>
<dbReference type="Gene3D" id="3.10.450.490">
    <property type="match status" value="1"/>
</dbReference>
<dbReference type="Gene3D" id="3.10.170.10">
    <property type="match status" value="1"/>
</dbReference>
<dbReference type="InterPro" id="IPR013856">
    <property type="entry name" value="Peptidase_M4_domain"/>
</dbReference>
<keyword evidence="7 11" id="KW-0862">Zinc</keyword>
<evidence type="ECO:0000256" key="9">
    <source>
        <dbReference type="ARBA" id="ARBA00023145"/>
    </source>
</evidence>
<feature type="active site" description="Proton donor" evidence="10">
    <location>
        <position position="429"/>
    </location>
</feature>
<dbReference type="Gene3D" id="3.10.450.40">
    <property type="match status" value="1"/>
</dbReference>
<organism evidence="17">
    <name type="scientific">Vibrio aestuarianus</name>
    <dbReference type="NCBI Taxonomy" id="28171"/>
    <lineage>
        <taxon>Bacteria</taxon>
        <taxon>Pseudomonadati</taxon>
        <taxon>Pseudomonadota</taxon>
        <taxon>Gammaproteobacteria</taxon>
        <taxon>Vibrionales</taxon>
        <taxon>Vibrionaceae</taxon>
        <taxon>Vibrio</taxon>
    </lineage>
</organism>
<gene>
    <name evidence="17" type="primary">vam</name>
    <name evidence="18" type="synonym">empA</name>
    <name evidence="18" type="ORF">VAE063_1000507</name>
</gene>
<feature type="domain" description="Peptidase M4 C-terminal" evidence="13">
    <location>
        <begin position="357"/>
        <end position="501"/>
    </location>
</feature>
<feature type="domain" description="PepSY" evidence="14">
    <location>
        <begin position="119"/>
        <end position="193"/>
    </location>
</feature>
<evidence type="ECO:0000256" key="11">
    <source>
        <dbReference type="RuleBase" id="RU366073"/>
    </source>
</evidence>
<feature type="chain" id="PRO_5023088307" description="Neutral metalloproteinase" evidence="11">
    <location>
        <begin position="26"/>
        <end position="611"/>
    </location>
</feature>
<dbReference type="AlphaFoldDB" id="A0A0A1E7A3"/>
<dbReference type="FunFam" id="2.60.120.380:FF:000013">
    <property type="entry name" value="Alkaline serine protease"/>
    <property type="match status" value="1"/>
</dbReference>
<name>A0A0A1E7A3_9VIBR</name>
<evidence type="ECO:0000259" key="14">
    <source>
        <dbReference type="Pfam" id="PF03413"/>
    </source>
</evidence>
<dbReference type="PRINTS" id="PR00730">
    <property type="entry name" value="THERMOLYSIN"/>
</dbReference>
<evidence type="ECO:0000256" key="6">
    <source>
        <dbReference type="ARBA" id="ARBA00022801"/>
    </source>
</evidence>
<dbReference type="EC" id="3.4.24.-" evidence="11"/>
<evidence type="ECO:0000259" key="13">
    <source>
        <dbReference type="Pfam" id="PF02868"/>
    </source>
</evidence>
<dbReference type="InterPro" id="IPR023612">
    <property type="entry name" value="Peptidase_M4"/>
</dbReference>
<dbReference type="InterPro" id="IPR007280">
    <property type="entry name" value="Peptidase_C_arc/bac"/>
</dbReference>
<comment type="similarity">
    <text evidence="2 11">Belongs to the peptidase M4 family.</text>
</comment>
<dbReference type="GO" id="GO:0005576">
    <property type="term" value="C:extracellular region"/>
    <property type="evidence" value="ECO:0007669"/>
    <property type="project" value="UniProtKB-SubCell"/>
</dbReference>
<evidence type="ECO:0000259" key="12">
    <source>
        <dbReference type="Pfam" id="PF01447"/>
    </source>
</evidence>
<dbReference type="Gene3D" id="2.60.120.380">
    <property type="match status" value="1"/>
</dbReference>
<keyword evidence="8 11" id="KW-0482">Metalloprotease</keyword>
<evidence type="ECO:0000259" key="16">
    <source>
        <dbReference type="Pfam" id="PF07504"/>
    </source>
</evidence>
<keyword evidence="5 11" id="KW-0732">Signal</keyword>
<dbReference type="MEROPS" id="M04.003"/>
<sequence>MKNKQRQIKWLFLASSIAAALPVSAAQMVSVDDPNVLEQALSLQARSIVATQHGFQPVKSVTLPNGKVKVRYQQIYKGLPVFNTSVVATQTGKGIGQVYGVMAQQIDADVASTSPQVEQQQAINIALAYYQQQAPSLVTQDLKTENENAKLMVRLDENQIAHVVYLVDFFVATSEPSRPFFFIDAMSGEVLQTWEGLNHVEAAASGPGGNQKTGLYQYGMDYPNFIVDKVGSTCSMVNSAVKTVDMKNATSGGSTFSYSCTDASNYNDHKSINGAYSPLNDAHYFGKVVFDMYKDWMNTSPLTFQLTMRVHYDSNYENAFWNGSSMTFGDGQNTFYPLVDINVSAHEVSHGFTEQNSGLVYANMSGGINEAFSDIAGEAAEFYMKGSVDWVVGSDIFKSSGGLRYFDQPSKDGRSIDHASQYYNGLNVHNSSGVFNRAYYLLANKANWSVRKGFEVFTVANQLYWTANSTFDQGGCGVAKAAQDLGYTVVDVVDAFNQVGVNANCGALPPTDNVLEKGQPVSALQGAKGSEVYYNFTVASSSNVKVSTSSGTGDADLYVKIGSKPTTSSWDCRPYKSGNNEQCTISAEPGITYHVMLKGYSSYSGVTLRLD</sequence>
<feature type="domain" description="Peptidase C-terminal archaeal/bacterial" evidence="15">
    <location>
        <begin position="533"/>
        <end position="597"/>
    </location>
</feature>
<reference evidence="18" key="2">
    <citation type="submission" date="2022-06" db="EMBL/GenBank/DDBJ databases">
        <authorList>
            <person name="Goudenege D."/>
            <person name="Le Roux F."/>
        </authorList>
    </citation>
    <scope>NUCLEOTIDE SEQUENCE</scope>
    <source>
        <strain evidence="18">12-063</strain>
    </source>
</reference>
<keyword evidence="4" id="KW-0479">Metal-binding</keyword>
<dbReference type="InterPro" id="IPR011096">
    <property type="entry name" value="FTP_domain"/>
</dbReference>
<keyword evidence="9" id="KW-0865">Zymogen</keyword>
<evidence type="ECO:0000313" key="19">
    <source>
        <dbReference type="Proteomes" id="UP001152658"/>
    </source>
</evidence>
<feature type="domain" description="FTP" evidence="16">
    <location>
        <begin position="54"/>
        <end position="94"/>
    </location>
</feature>
<proteinExistence type="inferred from homology"/>
<dbReference type="InterPro" id="IPR001570">
    <property type="entry name" value="Peptidase_M4_C_domain"/>
</dbReference>
<dbReference type="CDD" id="cd09597">
    <property type="entry name" value="M4_TLP"/>
    <property type="match status" value="1"/>
</dbReference>
<protein>
    <recommendedName>
        <fullName evidence="11">Neutral metalloproteinase</fullName>
        <ecNumber evidence="11">3.4.24.-</ecNumber>
    </recommendedName>
</protein>
<feature type="active site" evidence="10">
    <location>
        <position position="347"/>
    </location>
</feature>
<dbReference type="Pfam" id="PF01447">
    <property type="entry name" value="Peptidase_M4"/>
    <property type="match status" value="1"/>
</dbReference>
<dbReference type="InterPro" id="IPR027268">
    <property type="entry name" value="Peptidase_M4/M1_CTD_sf"/>
</dbReference>
<comment type="subcellular location">
    <subcellularLocation>
        <location evidence="11">Secreted</location>
    </subcellularLocation>
</comment>
<dbReference type="Pfam" id="PF04151">
    <property type="entry name" value="PPC"/>
    <property type="match status" value="1"/>
</dbReference>
<dbReference type="Pfam" id="PF07504">
    <property type="entry name" value="FTP"/>
    <property type="match status" value="1"/>
</dbReference>
<dbReference type="GO" id="GO:0006508">
    <property type="term" value="P:proteolysis"/>
    <property type="evidence" value="ECO:0007669"/>
    <property type="project" value="UniProtKB-KW"/>
</dbReference>
<comment type="cofactor">
    <cofactor evidence="1 11">
        <name>Zn(2+)</name>
        <dbReference type="ChEBI" id="CHEBI:29105"/>
    </cofactor>
</comment>
<evidence type="ECO:0000256" key="8">
    <source>
        <dbReference type="ARBA" id="ARBA00023049"/>
    </source>
</evidence>
<dbReference type="EMBL" id="CALYLK010000001">
    <property type="protein sequence ID" value="CAH8194779.1"/>
    <property type="molecule type" value="Genomic_DNA"/>
</dbReference>
<keyword evidence="3 11" id="KW-0645">Protease</keyword>
<dbReference type="GO" id="GO:0046872">
    <property type="term" value="F:metal ion binding"/>
    <property type="evidence" value="ECO:0007669"/>
    <property type="project" value="UniProtKB-UniRule"/>
</dbReference>
<evidence type="ECO:0000256" key="7">
    <source>
        <dbReference type="ARBA" id="ARBA00022833"/>
    </source>
</evidence>
<accession>A0A0A1E7A3</accession>
<evidence type="ECO:0000256" key="3">
    <source>
        <dbReference type="ARBA" id="ARBA00022670"/>
    </source>
</evidence>
<evidence type="ECO:0000256" key="4">
    <source>
        <dbReference type="ARBA" id="ARBA00022723"/>
    </source>
</evidence>
<dbReference type="EMBL" id="KM588637">
    <property type="protein sequence ID" value="AIY26245.1"/>
    <property type="molecule type" value="Genomic_DNA"/>
</dbReference>
<evidence type="ECO:0000256" key="10">
    <source>
        <dbReference type="PIRSR" id="PIRSR623612-1"/>
    </source>
</evidence>
<dbReference type="Gene3D" id="1.10.390.10">
    <property type="entry name" value="Neutral Protease Domain 2"/>
    <property type="match status" value="1"/>
</dbReference>
<dbReference type="RefSeq" id="WP_168524458.1">
    <property type="nucleotide sequence ID" value="NZ_CALYLA010000025.1"/>
</dbReference>
<comment type="function">
    <text evidence="11">Extracellular zinc metalloprotease.</text>
</comment>
<evidence type="ECO:0000313" key="17">
    <source>
        <dbReference type="EMBL" id="AIY26245.1"/>
    </source>
</evidence>
<feature type="signal peptide" evidence="11">
    <location>
        <begin position="1"/>
        <end position="25"/>
    </location>
</feature>
<reference evidence="17" key="1">
    <citation type="journal article" date="2014" name="PLoS ONE">
        <title>Characterization of the secretomes of two vibrios pathogenic to mollusks.</title>
        <authorList>
            <person name="Madec S."/>
            <person name="Pichereau V."/>
            <person name="Jacq A."/>
            <person name="Paillard M."/>
            <person name="Boisset C."/>
            <person name="Guerard F."/>
            <person name="Paillard C."/>
            <person name="Nicolas J.L."/>
        </authorList>
    </citation>
    <scope>NUCLEOTIDE SEQUENCE</scope>
    <source>
        <strain evidence="17">02-041</strain>
    </source>
</reference>
<keyword evidence="19" id="KW-1185">Reference proteome</keyword>
<evidence type="ECO:0000256" key="5">
    <source>
        <dbReference type="ARBA" id="ARBA00022729"/>
    </source>
</evidence>
<keyword evidence="6 11" id="KW-0378">Hydrolase</keyword>
<evidence type="ECO:0000313" key="18">
    <source>
        <dbReference type="EMBL" id="CAH8194779.1"/>
    </source>
</evidence>
<evidence type="ECO:0000256" key="1">
    <source>
        <dbReference type="ARBA" id="ARBA00001947"/>
    </source>
</evidence>
<dbReference type="PANTHER" id="PTHR33794">
    <property type="entry name" value="BACILLOLYSIN"/>
    <property type="match status" value="1"/>
</dbReference>
<dbReference type="SUPFAM" id="SSF55486">
    <property type="entry name" value="Metalloproteases ('zincins'), catalytic domain"/>
    <property type="match status" value="1"/>
</dbReference>
<dbReference type="Pfam" id="PF03413">
    <property type="entry name" value="PepSY"/>
    <property type="match status" value="1"/>
</dbReference>
<dbReference type="SUPFAM" id="SSF89260">
    <property type="entry name" value="Collagen-binding domain"/>
    <property type="match status" value="1"/>
</dbReference>
<dbReference type="InterPro" id="IPR050728">
    <property type="entry name" value="Zinc_Metalloprotease_M4"/>
</dbReference>
<keyword evidence="11" id="KW-0964">Secreted</keyword>
<evidence type="ECO:0000256" key="2">
    <source>
        <dbReference type="ARBA" id="ARBA00009388"/>
    </source>
</evidence>
<evidence type="ECO:0000259" key="15">
    <source>
        <dbReference type="Pfam" id="PF04151"/>
    </source>
</evidence>
<dbReference type="PANTHER" id="PTHR33794:SF1">
    <property type="entry name" value="BACILLOLYSIN"/>
    <property type="match status" value="1"/>
</dbReference>
<dbReference type="InterPro" id="IPR025711">
    <property type="entry name" value="PepSY"/>
</dbReference>
<dbReference type="Pfam" id="PF02868">
    <property type="entry name" value="Peptidase_M4_C"/>
    <property type="match status" value="1"/>
</dbReference>
<dbReference type="Proteomes" id="UP001152658">
    <property type="component" value="Unassembled WGS sequence"/>
</dbReference>
<feature type="domain" description="Peptidase M4" evidence="12">
    <location>
        <begin position="212"/>
        <end position="354"/>
    </location>
</feature>